<name>A0A0B0NPP5_GOSAR</name>
<reference evidence="2" key="1">
    <citation type="submission" date="2014-09" db="EMBL/GenBank/DDBJ databases">
        <authorList>
            <person name="Mudge J."/>
            <person name="Ramaraj T."/>
            <person name="Lindquist I.E."/>
            <person name="Bharti A.K."/>
            <person name="Sundararajan A."/>
            <person name="Cameron C.T."/>
            <person name="Woodward J.E."/>
            <person name="May G.D."/>
            <person name="Brubaker C."/>
            <person name="Broadhvest J."/>
            <person name="Wilkins T.A."/>
        </authorList>
    </citation>
    <scope>NUCLEOTIDE SEQUENCE</scope>
    <source>
        <strain evidence="2">cv. AKA8401</strain>
    </source>
</reference>
<proteinExistence type="predicted"/>
<organism evidence="1 2">
    <name type="scientific">Gossypium arboreum</name>
    <name type="common">Tree cotton</name>
    <name type="synonym">Gossypium nanking</name>
    <dbReference type="NCBI Taxonomy" id="29729"/>
    <lineage>
        <taxon>Eukaryota</taxon>
        <taxon>Viridiplantae</taxon>
        <taxon>Streptophyta</taxon>
        <taxon>Embryophyta</taxon>
        <taxon>Tracheophyta</taxon>
        <taxon>Spermatophyta</taxon>
        <taxon>Magnoliopsida</taxon>
        <taxon>eudicotyledons</taxon>
        <taxon>Gunneridae</taxon>
        <taxon>Pentapetalae</taxon>
        <taxon>rosids</taxon>
        <taxon>malvids</taxon>
        <taxon>Malvales</taxon>
        <taxon>Malvaceae</taxon>
        <taxon>Malvoideae</taxon>
        <taxon>Gossypium</taxon>
    </lineage>
</organism>
<gene>
    <name evidence="1" type="ORF">F383_21485</name>
</gene>
<keyword evidence="2" id="KW-1185">Reference proteome</keyword>
<evidence type="ECO:0000313" key="2">
    <source>
        <dbReference type="Proteomes" id="UP000032142"/>
    </source>
</evidence>
<protein>
    <submittedName>
        <fullName evidence="1">Uncharacterized protein</fullName>
    </submittedName>
</protein>
<evidence type="ECO:0000313" key="1">
    <source>
        <dbReference type="EMBL" id="KHG16528.1"/>
    </source>
</evidence>
<dbReference type="Proteomes" id="UP000032142">
    <property type="component" value="Unassembled WGS sequence"/>
</dbReference>
<dbReference type="AlphaFoldDB" id="A0A0B0NPP5"/>
<sequence length="30" mass="3544">MPTFQTWSYMQSHIDATVPDMVLHVITYQC</sequence>
<dbReference type="EMBL" id="KN406379">
    <property type="protein sequence ID" value="KHG16528.1"/>
    <property type="molecule type" value="Genomic_DNA"/>
</dbReference>
<accession>A0A0B0NPP5</accession>